<dbReference type="HOGENOM" id="CLU_064277_2_0_10"/>
<dbReference type="InterPro" id="IPR046233">
    <property type="entry name" value="DUF6266"/>
</dbReference>
<dbReference type="Pfam" id="PF19781">
    <property type="entry name" value="DUF6266"/>
    <property type="match status" value="1"/>
</dbReference>
<dbReference type="KEGG" id="pbt:ING2E5B_0539"/>
<sequence>MGKIDINSLGISGKIGPIIAYVTKTGKQVFKKYVVPKDPRTEKQLASRMRFGLANSAASPLNKALKRSFSNQANAYRKTVSQILKNAIQGEYPNYSIDYSRIKIAEGELESLPGVTMSCDIESATASFKWDGEFNSSSHREGAVDKVNFICLNETISKAKSFIDCALRQNGNAEINLSDIISSNRDKLHFWVYLTSTDGRNSAGYYAGSS</sequence>
<protein>
    <submittedName>
        <fullName evidence="1">Uncharacterized protein</fullName>
    </submittedName>
</protein>
<dbReference type="OrthoDB" id="1018263at2"/>
<evidence type="ECO:0000313" key="2">
    <source>
        <dbReference type="Proteomes" id="UP000032417"/>
    </source>
</evidence>
<keyword evidence="2" id="KW-1185">Reference proteome</keyword>
<organism evidence="1 2">
    <name type="scientific">Fermentimonas caenicola</name>
    <dbReference type="NCBI Taxonomy" id="1562970"/>
    <lineage>
        <taxon>Bacteria</taxon>
        <taxon>Pseudomonadati</taxon>
        <taxon>Bacteroidota</taxon>
        <taxon>Bacteroidia</taxon>
        <taxon>Bacteroidales</taxon>
        <taxon>Dysgonomonadaceae</taxon>
        <taxon>Fermentimonas</taxon>
    </lineage>
</organism>
<name>A0A098BYQ3_9BACT</name>
<dbReference type="AlphaFoldDB" id="A0A098BYQ3"/>
<gene>
    <name evidence="1" type="ORF">ING2E5B_0539</name>
</gene>
<dbReference type="EMBL" id="LN515532">
    <property type="protein sequence ID" value="CEA15306.1"/>
    <property type="molecule type" value="Genomic_DNA"/>
</dbReference>
<reference evidence="1 2" key="1">
    <citation type="submission" date="2014-08" db="EMBL/GenBank/DDBJ databases">
        <authorList>
            <person name="Wibberg D."/>
        </authorList>
    </citation>
    <scope>NUCLEOTIDE SEQUENCE [LARGE SCALE GENOMIC DNA]</scope>
    <source>
        <strain evidence="2">ING2-E5B</strain>
    </source>
</reference>
<proteinExistence type="predicted"/>
<dbReference type="Proteomes" id="UP000032417">
    <property type="component" value="Chromosome 1"/>
</dbReference>
<evidence type="ECO:0000313" key="1">
    <source>
        <dbReference type="EMBL" id="CEA15306.1"/>
    </source>
</evidence>
<accession>A0A098BYQ3</accession>